<evidence type="ECO:0008006" key="4">
    <source>
        <dbReference type="Google" id="ProtNLM"/>
    </source>
</evidence>
<dbReference type="EMBL" id="BOPF01000063">
    <property type="protein sequence ID" value="GIJ52073.1"/>
    <property type="molecule type" value="Genomic_DNA"/>
</dbReference>
<dbReference type="Pfam" id="PF17164">
    <property type="entry name" value="DUF5122"/>
    <property type="match status" value="2"/>
</dbReference>
<dbReference type="InterPro" id="IPR013431">
    <property type="entry name" value="Delta_60_rpt"/>
</dbReference>
<dbReference type="SUPFAM" id="SSF82171">
    <property type="entry name" value="DPP6 N-terminal domain-like"/>
    <property type="match status" value="1"/>
</dbReference>
<feature type="chain" id="PRO_5035165298" description="PKD domain containing protein" evidence="1">
    <location>
        <begin position="28"/>
        <end position="420"/>
    </location>
</feature>
<comment type="caution">
    <text evidence="2">The sequence shown here is derived from an EMBL/GenBank/DDBJ whole genome shotgun (WGS) entry which is preliminary data.</text>
</comment>
<accession>A0A8J3YYT1</accession>
<feature type="signal peptide" evidence="1">
    <location>
        <begin position="1"/>
        <end position="27"/>
    </location>
</feature>
<protein>
    <recommendedName>
        <fullName evidence="4">PKD domain containing protein</fullName>
    </recommendedName>
</protein>
<evidence type="ECO:0000256" key="1">
    <source>
        <dbReference type="SAM" id="SignalP"/>
    </source>
</evidence>
<reference evidence="2" key="1">
    <citation type="submission" date="2021-01" db="EMBL/GenBank/DDBJ databases">
        <title>Whole genome shotgun sequence of Virgisporangium aliadipatigenens NBRC 105644.</title>
        <authorList>
            <person name="Komaki H."/>
            <person name="Tamura T."/>
        </authorList>
    </citation>
    <scope>NUCLEOTIDE SEQUENCE</scope>
    <source>
        <strain evidence="2">NBRC 105644</strain>
    </source>
</reference>
<sequence>MRRPPLIAAATVAVLSAALLAGAPARADLAQPAQVSANPVDYTPHVLEGTVHALALVGETVVVGGDFSEIADASGKNRAKRTSIFAYNLRTGAVNALATRLDGMVLALTAGPNNTVYVGGDFKRVNGVAQRGITQLNVADGSRVEAFTARIGHSDVRALSVSGPWLYVGGTFTSINGVERVALGRVNPTTGATDTAWNPGIAAPHLDRAKVEDFAISPNGQRLVAIGAIEHAAGQYRAQVAMFDLTPAVPTLVDWYTDAYSARCLAGFDTYLRGVDFAPDSSYFVLVTTGRDSHPKKTCDTAARFETAGTGMRKPTWVNHTGGDSLYSVSVTGSTVYVGGHQRWQNNPFGRESKGKGAVSREGIAALDPVTGLATDWNPGRARGVGVKALLSTPAGLIVGSDTERLAREYHGRIGMFPPA</sequence>
<proteinExistence type="predicted"/>
<keyword evidence="3" id="KW-1185">Reference proteome</keyword>
<keyword evidence="1" id="KW-0732">Signal</keyword>
<dbReference type="RefSeq" id="WP_203905468.1">
    <property type="nucleotide sequence ID" value="NZ_BOPF01000063.1"/>
</dbReference>
<dbReference type="Proteomes" id="UP000619260">
    <property type="component" value="Unassembled WGS sequence"/>
</dbReference>
<organism evidence="2 3">
    <name type="scientific">Virgisporangium aliadipatigenens</name>
    <dbReference type="NCBI Taxonomy" id="741659"/>
    <lineage>
        <taxon>Bacteria</taxon>
        <taxon>Bacillati</taxon>
        <taxon>Actinomycetota</taxon>
        <taxon>Actinomycetes</taxon>
        <taxon>Micromonosporales</taxon>
        <taxon>Micromonosporaceae</taxon>
        <taxon>Virgisporangium</taxon>
    </lineage>
</organism>
<dbReference type="AlphaFoldDB" id="A0A8J3YYT1"/>
<gene>
    <name evidence="2" type="ORF">Val02_89590</name>
</gene>
<evidence type="ECO:0000313" key="2">
    <source>
        <dbReference type="EMBL" id="GIJ52073.1"/>
    </source>
</evidence>
<name>A0A8J3YYT1_9ACTN</name>
<evidence type="ECO:0000313" key="3">
    <source>
        <dbReference type="Proteomes" id="UP000619260"/>
    </source>
</evidence>